<dbReference type="Proteomes" id="UP000682202">
    <property type="component" value="Chromosome"/>
</dbReference>
<dbReference type="PANTHER" id="PTHR11781:SF22">
    <property type="entry name" value="TYPE I IODOTHYRONINE DEIODINASE"/>
    <property type="match status" value="1"/>
</dbReference>
<protein>
    <submittedName>
        <fullName evidence="2">Redoxin domain-containing protein</fullName>
    </submittedName>
</protein>
<dbReference type="KEGG" id="mspg:F6B93_00800"/>
<dbReference type="SUPFAM" id="SSF52833">
    <property type="entry name" value="Thioredoxin-like"/>
    <property type="match status" value="1"/>
</dbReference>
<evidence type="ECO:0000313" key="3">
    <source>
        <dbReference type="Proteomes" id="UP000682202"/>
    </source>
</evidence>
<proteinExistence type="predicted"/>
<accession>A0A975JUB8</accession>
<dbReference type="Gene3D" id="3.40.30.10">
    <property type="entry name" value="Glutaredoxin"/>
    <property type="match status" value="1"/>
</dbReference>
<dbReference type="RefSeq" id="WP_211697210.1">
    <property type="nucleotide sequence ID" value="NZ_CP046600.1"/>
</dbReference>
<dbReference type="InterPro" id="IPR000643">
    <property type="entry name" value="Iodothyronine_deiodinase"/>
</dbReference>
<dbReference type="AlphaFoldDB" id="A0A975JUB8"/>
<name>A0A975JUB8_9MYCO</name>
<dbReference type="GO" id="GO:0042403">
    <property type="term" value="P:thyroid hormone metabolic process"/>
    <property type="evidence" value="ECO:0007669"/>
    <property type="project" value="TreeGrafter"/>
</dbReference>
<evidence type="ECO:0000313" key="2">
    <source>
        <dbReference type="EMBL" id="QUR65806.1"/>
    </source>
</evidence>
<dbReference type="GO" id="GO:0004800">
    <property type="term" value="F:thyroxine 5'-deiodinase activity"/>
    <property type="evidence" value="ECO:0007669"/>
    <property type="project" value="InterPro"/>
</dbReference>
<feature type="domain" description="Thioredoxin" evidence="1">
    <location>
        <begin position="51"/>
        <end position="201"/>
    </location>
</feature>
<dbReference type="EMBL" id="CP046600">
    <property type="protein sequence ID" value="QUR65806.1"/>
    <property type="molecule type" value="Genomic_DNA"/>
</dbReference>
<reference evidence="2" key="1">
    <citation type="submission" date="2019-12" db="EMBL/GenBank/DDBJ databases">
        <title>Mycobacterium spongiae sp. nov.</title>
        <authorList>
            <person name="Stinear T."/>
        </authorList>
    </citation>
    <scope>NUCLEOTIDE SEQUENCE</scope>
    <source>
        <strain evidence="2">FSD4b-SM</strain>
    </source>
</reference>
<dbReference type="Pfam" id="PF00837">
    <property type="entry name" value="T4_deiodinase"/>
    <property type="match status" value="1"/>
</dbReference>
<dbReference type="PANTHER" id="PTHR11781">
    <property type="entry name" value="IODOTHYRONINE DEIODINASE"/>
    <property type="match status" value="1"/>
</dbReference>
<dbReference type="PROSITE" id="PS51352">
    <property type="entry name" value="THIOREDOXIN_2"/>
    <property type="match status" value="1"/>
</dbReference>
<keyword evidence="3" id="KW-1185">Reference proteome</keyword>
<dbReference type="InterPro" id="IPR013766">
    <property type="entry name" value="Thioredoxin_domain"/>
</dbReference>
<dbReference type="InterPro" id="IPR036249">
    <property type="entry name" value="Thioredoxin-like_sf"/>
</dbReference>
<evidence type="ECO:0000259" key="1">
    <source>
        <dbReference type="PROSITE" id="PS51352"/>
    </source>
</evidence>
<gene>
    <name evidence="2" type="ORF">F6B93_00800</name>
</gene>
<dbReference type="CDD" id="cd02966">
    <property type="entry name" value="TlpA_like_family"/>
    <property type="match status" value="1"/>
</dbReference>
<sequence>MTTSDSGAPGMFARGGTDSPARDVALAYNYARFRPSEQQREQILVHGLGGPKIGDLATDFRATDLDGTEVALSDFRGKVVVLETGSASCPMFEQHITRMNALAYRFPDVVFLVLYTREAHPGSNLRPHRSPADKIAAATLLRRQDQEGRRILIDSLDGEVHRAYGSMPNTVHLIDADGTVVFRSMWNDPTTVGEALTKMVAGADPSELEPRFRPAPPAVMWRILRRAGRQALWDMALASRKLWRPLGAAARGGRFPLR</sequence>
<organism evidence="2 3">
    <name type="scientific">Mycobacterium spongiae</name>
    <dbReference type="NCBI Taxonomy" id="886343"/>
    <lineage>
        <taxon>Bacteria</taxon>
        <taxon>Bacillati</taxon>
        <taxon>Actinomycetota</taxon>
        <taxon>Actinomycetes</taxon>
        <taxon>Mycobacteriales</taxon>
        <taxon>Mycobacteriaceae</taxon>
        <taxon>Mycobacterium</taxon>
    </lineage>
</organism>